<evidence type="ECO:0000256" key="4">
    <source>
        <dbReference type="ARBA" id="ARBA00022475"/>
    </source>
</evidence>
<feature type="transmembrane region" description="Helical" evidence="9">
    <location>
        <begin position="137"/>
        <end position="160"/>
    </location>
</feature>
<dbReference type="GO" id="GO:0140359">
    <property type="term" value="F:ABC-type transporter activity"/>
    <property type="evidence" value="ECO:0007669"/>
    <property type="project" value="InterPro"/>
</dbReference>
<feature type="transmembrane region" description="Helical" evidence="9">
    <location>
        <begin position="110"/>
        <end position="131"/>
    </location>
</feature>
<evidence type="ECO:0000256" key="8">
    <source>
        <dbReference type="ARBA" id="ARBA00023136"/>
    </source>
</evidence>
<keyword evidence="8 9" id="KW-0472">Membrane</keyword>
<feature type="transmembrane region" description="Helical" evidence="9">
    <location>
        <begin position="72"/>
        <end position="89"/>
    </location>
</feature>
<dbReference type="InterPro" id="IPR013525">
    <property type="entry name" value="ABC2_TM"/>
</dbReference>
<evidence type="ECO:0000256" key="9">
    <source>
        <dbReference type="RuleBase" id="RU361157"/>
    </source>
</evidence>
<dbReference type="PANTHER" id="PTHR30413:SF8">
    <property type="entry name" value="TRANSPORT PERMEASE PROTEIN"/>
    <property type="match status" value="1"/>
</dbReference>
<feature type="transmembrane region" description="Helical" evidence="9">
    <location>
        <begin position="172"/>
        <end position="191"/>
    </location>
</feature>
<dbReference type="AlphaFoldDB" id="C4GCM1"/>
<comment type="subcellular location">
    <subcellularLocation>
        <location evidence="1">Cell inner membrane</location>
        <topology evidence="1">Multi-pass membrane protein</topology>
    </subcellularLocation>
    <subcellularLocation>
        <location evidence="9">Cell membrane</location>
        <topology evidence="9">Multi-pass membrane protein</topology>
    </subcellularLocation>
</comment>
<evidence type="ECO:0000256" key="5">
    <source>
        <dbReference type="ARBA" id="ARBA00022519"/>
    </source>
</evidence>
<dbReference type="Pfam" id="PF01061">
    <property type="entry name" value="ABC2_membrane"/>
    <property type="match status" value="1"/>
</dbReference>
<dbReference type="GO" id="GO:0015920">
    <property type="term" value="P:lipopolysaccharide transport"/>
    <property type="evidence" value="ECO:0007669"/>
    <property type="project" value="TreeGrafter"/>
</dbReference>
<evidence type="ECO:0000259" key="10">
    <source>
        <dbReference type="PROSITE" id="PS51012"/>
    </source>
</evidence>
<keyword evidence="5" id="KW-0997">Cell inner membrane</keyword>
<reference evidence="11" key="1">
    <citation type="submission" date="2009-04" db="EMBL/GenBank/DDBJ databases">
        <authorList>
            <person name="Weinstock G."/>
            <person name="Sodergren E."/>
            <person name="Clifton S."/>
            <person name="Fulton L."/>
            <person name="Fulton B."/>
            <person name="Courtney L."/>
            <person name="Fronick C."/>
            <person name="Harrison M."/>
            <person name="Strong C."/>
            <person name="Farmer C."/>
            <person name="Delahaunty K."/>
            <person name="Markovic C."/>
            <person name="Hall O."/>
            <person name="Minx P."/>
            <person name="Tomlinson C."/>
            <person name="Mitreva M."/>
            <person name="Nelson J."/>
            <person name="Hou S."/>
            <person name="Wollam A."/>
            <person name="Pepin K.H."/>
            <person name="Johnson M."/>
            <person name="Bhonagiri V."/>
            <person name="Nash W.E."/>
            <person name="Warren W."/>
            <person name="Chinwalla A."/>
            <person name="Mardis E.R."/>
            <person name="Wilson R.K."/>
        </authorList>
    </citation>
    <scope>NUCLEOTIDE SEQUENCE [LARGE SCALE GENOMIC DNA]</scope>
    <source>
        <strain evidence="11">DSM 14600</strain>
    </source>
</reference>
<keyword evidence="12" id="KW-1185">Reference proteome</keyword>
<dbReference type="Proteomes" id="UP000003494">
    <property type="component" value="Unassembled WGS sequence"/>
</dbReference>
<gene>
    <name evidence="11" type="ORF">GCWU000342_01715</name>
</gene>
<evidence type="ECO:0000313" key="12">
    <source>
        <dbReference type="Proteomes" id="UP000003494"/>
    </source>
</evidence>
<comment type="similarity">
    <text evidence="2 9">Belongs to the ABC-2 integral membrane protein family.</text>
</comment>
<keyword evidence="4 9" id="KW-1003">Cell membrane</keyword>
<name>C4GCM1_9FIRM</name>
<dbReference type="InterPro" id="IPR047817">
    <property type="entry name" value="ABC2_TM_bact-type"/>
</dbReference>
<dbReference type="HOGENOM" id="CLU_060703_2_0_9"/>
<comment type="caution">
    <text evidence="11">The sequence shown here is derived from an EMBL/GenBank/DDBJ whole genome shotgun (WGS) entry which is preliminary data.</text>
</comment>
<dbReference type="PANTHER" id="PTHR30413">
    <property type="entry name" value="INNER MEMBRANE TRANSPORT PERMEASE"/>
    <property type="match status" value="1"/>
</dbReference>
<evidence type="ECO:0000256" key="1">
    <source>
        <dbReference type="ARBA" id="ARBA00004429"/>
    </source>
</evidence>
<sequence length="259" mass="30043">MNPNRKTLFGYRDLLKELVSRDLKLKYRRSFLGYVWSVLNPLMIMVIMYIVFSNIFRWNIPYYPVYLISGQMMFNFFSASTTQSIYSITDNASLLKKTYVPKYIFTLSKVTSGMLDFLFSLGAMFLVIIFTKTPFHWSMLAIPLVAAQLYLFCLGVGLFMSAANVFFRDIQYIYSALLTAWMYATPIFYPFELLPDRLKVIIKLINPLYSYVTQFRDVIISGHLPGYRLLLMGIGFSALALAVGSFTFSRTQDKFILYI</sequence>
<dbReference type="GO" id="GO:0005886">
    <property type="term" value="C:plasma membrane"/>
    <property type="evidence" value="ECO:0007669"/>
    <property type="project" value="UniProtKB-SubCell"/>
</dbReference>
<evidence type="ECO:0000256" key="6">
    <source>
        <dbReference type="ARBA" id="ARBA00022692"/>
    </source>
</evidence>
<dbReference type="RefSeq" id="WP_006906711.1">
    <property type="nucleotide sequence ID" value="NZ_GG665867.1"/>
</dbReference>
<proteinExistence type="inferred from homology"/>
<evidence type="ECO:0000256" key="2">
    <source>
        <dbReference type="ARBA" id="ARBA00007783"/>
    </source>
</evidence>
<keyword evidence="6 9" id="KW-0812">Transmembrane</keyword>
<organism evidence="11 12">
    <name type="scientific">Shuttleworthella satelles DSM 14600</name>
    <dbReference type="NCBI Taxonomy" id="626523"/>
    <lineage>
        <taxon>Bacteria</taxon>
        <taxon>Bacillati</taxon>
        <taxon>Bacillota</taxon>
        <taxon>Clostridia</taxon>
        <taxon>Lachnospirales</taxon>
        <taxon>Lachnospiraceae</taxon>
        <taxon>Shuttleworthella</taxon>
    </lineage>
</organism>
<accession>C4GCM1</accession>
<keyword evidence="7 9" id="KW-1133">Transmembrane helix</keyword>
<evidence type="ECO:0000256" key="7">
    <source>
        <dbReference type="ARBA" id="ARBA00022989"/>
    </source>
</evidence>
<evidence type="ECO:0000313" key="11">
    <source>
        <dbReference type="EMBL" id="EEP27721.1"/>
    </source>
</evidence>
<protein>
    <recommendedName>
        <fullName evidence="9">Transport permease protein</fullName>
    </recommendedName>
</protein>
<dbReference type="EMBL" id="ACIP02000004">
    <property type="protein sequence ID" value="EEP27721.1"/>
    <property type="molecule type" value="Genomic_DNA"/>
</dbReference>
<feature type="domain" description="ABC transmembrane type-2" evidence="10">
    <location>
        <begin position="32"/>
        <end position="251"/>
    </location>
</feature>
<dbReference type="eggNOG" id="COG1682">
    <property type="taxonomic scope" value="Bacteria"/>
</dbReference>
<keyword evidence="3 9" id="KW-0813">Transport</keyword>
<dbReference type="PROSITE" id="PS51012">
    <property type="entry name" value="ABC_TM2"/>
    <property type="match status" value="1"/>
</dbReference>
<feature type="transmembrane region" description="Helical" evidence="9">
    <location>
        <begin position="229"/>
        <end position="248"/>
    </location>
</feature>
<feature type="transmembrane region" description="Helical" evidence="9">
    <location>
        <begin position="31"/>
        <end position="52"/>
    </location>
</feature>
<dbReference type="STRING" id="626523.GCWU000342_01715"/>
<evidence type="ECO:0000256" key="3">
    <source>
        <dbReference type="ARBA" id="ARBA00022448"/>
    </source>
</evidence>